<gene>
    <name evidence="2" type="ORF">LCGC14_1211670</name>
</gene>
<accession>A0A0F9M190</accession>
<name>A0A0F9M190_9ZZZZ</name>
<dbReference type="AlphaFoldDB" id="A0A0F9M190"/>
<dbReference type="EMBL" id="LAZR01006308">
    <property type="protein sequence ID" value="KKM93121.1"/>
    <property type="molecule type" value="Genomic_DNA"/>
</dbReference>
<sequence>MCIALISLASAVNIIAGESYSFQSEEFEYWEVVGNSSDMKGMNITWEDENITLTFDVAFAPDNFTLIFFNNETQIITEHHYSSSGGSRTKYIDRNITREIDKIIYINQTIDKEIDEDIEEEPRSFLTEILGTVIGLLIVGFVYLISKIRQKKKVLLL</sequence>
<feature type="transmembrane region" description="Helical" evidence="1">
    <location>
        <begin position="125"/>
        <end position="145"/>
    </location>
</feature>
<protein>
    <submittedName>
        <fullName evidence="2">Uncharacterized protein</fullName>
    </submittedName>
</protein>
<comment type="caution">
    <text evidence="2">The sequence shown here is derived from an EMBL/GenBank/DDBJ whole genome shotgun (WGS) entry which is preliminary data.</text>
</comment>
<keyword evidence="1" id="KW-1133">Transmembrane helix</keyword>
<keyword evidence="1" id="KW-0472">Membrane</keyword>
<evidence type="ECO:0000256" key="1">
    <source>
        <dbReference type="SAM" id="Phobius"/>
    </source>
</evidence>
<proteinExistence type="predicted"/>
<reference evidence="2" key="1">
    <citation type="journal article" date="2015" name="Nature">
        <title>Complex archaea that bridge the gap between prokaryotes and eukaryotes.</title>
        <authorList>
            <person name="Spang A."/>
            <person name="Saw J.H."/>
            <person name="Jorgensen S.L."/>
            <person name="Zaremba-Niedzwiedzka K."/>
            <person name="Martijn J."/>
            <person name="Lind A.E."/>
            <person name="van Eijk R."/>
            <person name="Schleper C."/>
            <person name="Guy L."/>
            <person name="Ettema T.J."/>
        </authorList>
    </citation>
    <scope>NUCLEOTIDE SEQUENCE</scope>
</reference>
<evidence type="ECO:0000313" key="2">
    <source>
        <dbReference type="EMBL" id="KKM93121.1"/>
    </source>
</evidence>
<organism evidence="2">
    <name type="scientific">marine sediment metagenome</name>
    <dbReference type="NCBI Taxonomy" id="412755"/>
    <lineage>
        <taxon>unclassified sequences</taxon>
        <taxon>metagenomes</taxon>
        <taxon>ecological metagenomes</taxon>
    </lineage>
</organism>
<keyword evidence="1" id="KW-0812">Transmembrane</keyword>